<dbReference type="SUPFAM" id="SSF56796">
    <property type="entry name" value="Dehydroquinate synthase-like"/>
    <property type="match status" value="1"/>
</dbReference>
<dbReference type="Pfam" id="PF25137">
    <property type="entry name" value="ADH_Fe_C"/>
    <property type="match status" value="1"/>
</dbReference>
<evidence type="ECO:0000313" key="5">
    <source>
        <dbReference type="EMBL" id="EDS04572.1"/>
    </source>
</evidence>
<organism evidence="5 6">
    <name type="scientific">Alistipes putredinis DSM 17216</name>
    <dbReference type="NCBI Taxonomy" id="445970"/>
    <lineage>
        <taxon>Bacteria</taxon>
        <taxon>Pseudomonadati</taxon>
        <taxon>Bacteroidota</taxon>
        <taxon>Bacteroidia</taxon>
        <taxon>Bacteroidales</taxon>
        <taxon>Rikenellaceae</taxon>
        <taxon>Alistipes</taxon>
    </lineage>
</organism>
<dbReference type="InterPro" id="IPR001670">
    <property type="entry name" value="ADH_Fe/GldA"/>
</dbReference>
<reference evidence="5" key="1">
    <citation type="submission" date="2007-10" db="EMBL/GenBank/DDBJ databases">
        <authorList>
            <person name="Fulton L."/>
            <person name="Clifton S."/>
            <person name="Fulton B."/>
            <person name="Xu J."/>
            <person name="Minx P."/>
            <person name="Pepin K.H."/>
            <person name="Johnson M."/>
            <person name="Thiruvilangam P."/>
            <person name="Bhonagiri V."/>
            <person name="Nash W.E."/>
            <person name="Mardis E.R."/>
            <person name="Wilson R.K."/>
        </authorList>
    </citation>
    <scope>NUCLEOTIDE SEQUENCE [LARGE SCALE GENOMIC DNA]</scope>
    <source>
        <strain evidence="5">DSM 17216</strain>
    </source>
</reference>
<dbReference type="AlphaFoldDB" id="B0MT98"/>
<dbReference type="Gene3D" id="1.20.1090.10">
    <property type="entry name" value="Dehydroquinate synthase-like - alpha domain"/>
    <property type="match status" value="1"/>
</dbReference>
<feature type="domain" description="Alcohol dehydrogenase iron-type/glycerol dehydrogenase GldA" evidence="3">
    <location>
        <begin position="220"/>
        <end position="393"/>
    </location>
</feature>
<comment type="similarity">
    <text evidence="1">Belongs to the iron-containing alcohol dehydrogenase family.</text>
</comment>
<sequence>MEAMLFQVAERSLRFCRLFETKNVNGKIRFFRVRPGRILTIARIVKGRRQAKFNVLFSSSLHSRVHQCPLRMLRASVVRACPSRIFSSAKIVKAEKKTGACSQFSEACPIFCKDKRFIRFPDASSGKNRNFGKKLRNLCQGTIDQPRITGAESVIRVISPVICFLFFRAEYPIFAKTRRGKFESRRSKNRDVRKNPLRDENKQLNLIGMKTNLNYDMFVPTRTLFGAGTLNELHAQPMPGRKALLVISNGRSTRANSYLSRTEEQLRMAGVETVLFDRVEANPLKSTVMAGGAMARENGCDMIVALGGGSVMDAAKAIAVVASNGGDYWDYIPCGTGKGKAVAETPLPIVAITTTAGTGSETDAGCVITNAETHEKTGFVHPGLFPVLAVVDPELMLTVPPKFTAFQGFDALFHSTEAYISNAANLMSDMYVLNAIENVARYLPRAVADGSDLEARTRVAWGNTLSGSVMCVGRCTSEHSLEHAMSAYHQELPHGAGLIMISKAYYAHFIERHVCDERFVAMARALGVEDAREPMDFIRALEALQRACGVADLRMSDYGISPDEFPAMVRNARETMGFLFPFDREPLSDEECEAIYRASYR</sequence>
<dbReference type="GO" id="GO:0004022">
    <property type="term" value="F:alcohol dehydrogenase (NAD+) activity"/>
    <property type="evidence" value="ECO:0007669"/>
    <property type="project" value="UniProtKB-EC"/>
</dbReference>
<dbReference type="FunFam" id="3.40.50.1970:FF:000003">
    <property type="entry name" value="Alcohol dehydrogenase, iron-containing"/>
    <property type="match status" value="1"/>
</dbReference>
<dbReference type="Pfam" id="PF00465">
    <property type="entry name" value="Fe-ADH"/>
    <property type="match status" value="1"/>
</dbReference>
<evidence type="ECO:0000259" key="3">
    <source>
        <dbReference type="Pfam" id="PF00465"/>
    </source>
</evidence>
<protein>
    <submittedName>
        <fullName evidence="5">Alcohol dehydrogenase, iron-dependent</fullName>
        <ecNumber evidence="5">1.1.1.1</ecNumber>
    </submittedName>
</protein>
<dbReference type="Gene3D" id="3.40.50.1970">
    <property type="match status" value="1"/>
</dbReference>
<dbReference type="HOGENOM" id="CLU_453912_0_0_10"/>
<dbReference type="EMBL" id="ABFK02000016">
    <property type="protein sequence ID" value="EDS04572.1"/>
    <property type="molecule type" value="Genomic_DNA"/>
</dbReference>
<dbReference type="PANTHER" id="PTHR11496">
    <property type="entry name" value="ALCOHOL DEHYDROGENASE"/>
    <property type="match status" value="1"/>
</dbReference>
<gene>
    <name evidence="5" type="ORF">ALIPUT_00443</name>
</gene>
<dbReference type="eggNOG" id="COG1454">
    <property type="taxonomic scope" value="Bacteria"/>
</dbReference>
<evidence type="ECO:0000313" key="6">
    <source>
        <dbReference type="Proteomes" id="UP000005819"/>
    </source>
</evidence>
<dbReference type="Proteomes" id="UP000005819">
    <property type="component" value="Unassembled WGS sequence"/>
</dbReference>
<reference evidence="5" key="2">
    <citation type="submission" date="2013-09" db="EMBL/GenBank/DDBJ databases">
        <title>Draft genome sequence of Alistipes putredinis (DSM 17216).</title>
        <authorList>
            <person name="Sudarsanam P."/>
            <person name="Ley R."/>
            <person name="Guruge J."/>
            <person name="Turnbaugh P.J."/>
            <person name="Mahowald M."/>
            <person name="Liep D."/>
            <person name="Gordon J."/>
        </authorList>
    </citation>
    <scope>NUCLEOTIDE SEQUENCE</scope>
    <source>
        <strain evidence="5">DSM 17216</strain>
    </source>
</reference>
<feature type="domain" description="Fe-containing alcohol dehydrogenase-like C-terminal" evidence="4">
    <location>
        <begin position="404"/>
        <end position="600"/>
    </location>
</feature>
<dbReference type="EC" id="1.1.1.1" evidence="5"/>
<dbReference type="GO" id="GO:0046872">
    <property type="term" value="F:metal ion binding"/>
    <property type="evidence" value="ECO:0007669"/>
    <property type="project" value="InterPro"/>
</dbReference>
<evidence type="ECO:0000256" key="2">
    <source>
        <dbReference type="ARBA" id="ARBA00023002"/>
    </source>
</evidence>
<comment type="caution">
    <text evidence="5">The sequence shown here is derived from an EMBL/GenBank/DDBJ whole genome shotgun (WGS) entry which is preliminary data.</text>
</comment>
<evidence type="ECO:0000259" key="4">
    <source>
        <dbReference type="Pfam" id="PF25137"/>
    </source>
</evidence>
<accession>B0MT98</accession>
<keyword evidence="6" id="KW-1185">Reference proteome</keyword>
<keyword evidence="2 5" id="KW-0560">Oxidoreductase</keyword>
<proteinExistence type="inferred from homology"/>
<dbReference type="InterPro" id="IPR039697">
    <property type="entry name" value="Alcohol_dehydrogenase_Fe"/>
</dbReference>
<dbReference type="PANTHER" id="PTHR11496:SF104">
    <property type="entry name" value="3-DEOXY-ALPHA-D-MANNO-OCTULOSONATE 8-OXIDASE"/>
    <property type="match status" value="1"/>
</dbReference>
<dbReference type="InterPro" id="IPR056798">
    <property type="entry name" value="ADH_Fe_C"/>
</dbReference>
<dbReference type="CDD" id="cd08185">
    <property type="entry name" value="Fe-ADH-like"/>
    <property type="match status" value="1"/>
</dbReference>
<evidence type="ECO:0000256" key="1">
    <source>
        <dbReference type="ARBA" id="ARBA00007358"/>
    </source>
</evidence>
<name>B0MT98_9BACT</name>